<protein>
    <submittedName>
        <fullName evidence="11">ABC transporter permease</fullName>
    </submittedName>
    <submittedName>
        <fullName evidence="10">Spermidine/putrescine transport system permease protein</fullName>
    </submittedName>
</protein>
<dbReference type="EMBL" id="CP104145">
    <property type="protein sequence ID" value="UWU19128.1"/>
    <property type="molecule type" value="Genomic_DNA"/>
</dbReference>
<dbReference type="CDD" id="cd06261">
    <property type="entry name" value="TM_PBP2"/>
    <property type="match status" value="1"/>
</dbReference>
<dbReference type="InterPro" id="IPR051789">
    <property type="entry name" value="Bact_Polyamine_Transport"/>
</dbReference>
<feature type="transmembrane region" description="Helical" evidence="8">
    <location>
        <begin position="235"/>
        <end position="257"/>
    </location>
</feature>
<evidence type="ECO:0000256" key="5">
    <source>
        <dbReference type="ARBA" id="ARBA00022692"/>
    </source>
</evidence>
<evidence type="ECO:0000313" key="13">
    <source>
        <dbReference type="Proteomes" id="UP001060123"/>
    </source>
</evidence>
<feature type="domain" description="ABC transmembrane type-1" evidence="9">
    <location>
        <begin position="66"/>
        <end position="253"/>
    </location>
</feature>
<dbReference type="SUPFAM" id="SSF161098">
    <property type="entry name" value="MetI-like"/>
    <property type="match status" value="1"/>
</dbReference>
<feature type="transmembrane region" description="Helical" evidence="8">
    <location>
        <begin position="70"/>
        <end position="89"/>
    </location>
</feature>
<proteinExistence type="inferred from homology"/>
<dbReference type="PROSITE" id="PS50928">
    <property type="entry name" value="ABC_TM1"/>
    <property type="match status" value="1"/>
</dbReference>
<evidence type="ECO:0000256" key="4">
    <source>
        <dbReference type="ARBA" id="ARBA00022475"/>
    </source>
</evidence>
<dbReference type="GO" id="GO:0005886">
    <property type="term" value="C:plasma membrane"/>
    <property type="evidence" value="ECO:0007669"/>
    <property type="project" value="UniProtKB-SubCell"/>
</dbReference>
<keyword evidence="5 8" id="KW-0812">Transmembrane</keyword>
<gene>
    <name evidence="10" type="ORF">EV132_12948</name>
    <name evidence="11" type="ORF">N2599_35520</name>
</gene>
<sequence>MMASLQWWQRGLVGFSLLVLIFLYVPIVILVLFSFNDSPVTSFPLSGFTLRWYQQFLANNQMLTALGNSLIVASFATLLSVVIGVTAALALDRYSFPGKDIFRNAILLPLSLPGIVTGIAMLNFYKQIGIPQSLTAVVIGHATALLGVVVSQVMARLAKLNLRLLEASADLGATPFETFYRVILPNIRTSIIGSALLCFTLSFDEIPVTYFLTGRDVTLPIYIYSTLRRGITPEINAVGSIIVAASFVLVVLSVTMLRDQTKSK</sequence>
<keyword evidence="3 8" id="KW-0813">Transport</keyword>
<evidence type="ECO:0000313" key="11">
    <source>
        <dbReference type="EMBL" id="UWU19128.1"/>
    </source>
</evidence>
<keyword evidence="6 8" id="KW-1133">Transmembrane helix</keyword>
<accession>A0A4R3PTH2</accession>
<keyword evidence="7 8" id="KW-0472">Membrane</keyword>
<evidence type="ECO:0000256" key="3">
    <source>
        <dbReference type="ARBA" id="ARBA00022448"/>
    </source>
</evidence>
<evidence type="ECO:0000256" key="1">
    <source>
        <dbReference type="ARBA" id="ARBA00004651"/>
    </source>
</evidence>
<evidence type="ECO:0000256" key="6">
    <source>
        <dbReference type="ARBA" id="ARBA00022989"/>
    </source>
</evidence>
<evidence type="ECO:0000313" key="10">
    <source>
        <dbReference type="EMBL" id="TCU07605.1"/>
    </source>
</evidence>
<feature type="transmembrane region" description="Helical" evidence="8">
    <location>
        <begin position="134"/>
        <end position="155"/>
    </location>
</feature>
<dbReference type="PANTHER" id="PTHR43848">
    <property type="entry name" value="PUTRESCINE TRANSPORT SYSTEM PERMEASE PROTEIN POTI"/>
    <property type="match status" value="1"/>
</dbReference>
<dbReference type="RefSeq" id="WP_244564607.1">
    <property type="nucleotide sequence ID" value="NZ_CP104145.1"/>
</dbReference>
<evidence type="ECO:0000256" key="8">
    <source>
        <dbReference type="RuleBase" id="RU363032"/>
    </source>
</evidence>
<dbReference type="Gene3D" id="1.10.3720.10">
    <property type="entry name" value="MetI-like"/>
    <property type="match status" value="1"/>
</dbReference>
<reference evidence="11" key="2">
    <citation type="submission" date="2022-09" db="EMBL/GenBank/DDBJ databases">
        <title>Australian commercial rhizobial inoculants.</title>
        <authorList>
            <person name="Kohlmeier M.G."/>
            <person name="O'Hara G.W."/>
            <person name="Colombi E."/>
            <person name="Ramsay J.P."/>
            <person name="Terpolilli J."/>
        </authorList>
    </citation>
    <scope>NUCLEOTIDE SEQUENCE</scope>
    <source>
        <strain evidence="11">WSM1592</strain>
        <plasmid evidence="11">pWSM1592_2</plasmid>
    </source>
</reference>
<feature type="transmembrane region" description="Helical" evidence="8">
    <location>
        <begin position="12"/>
        <end position="35"/>
    </location>
</feature>
<name>A0A4R3PTH2_RHISU</name>
<organism evidence="10 12">
    <name type="scientific">Rhizobium sullae</name>
    <name type="common">Rhizobium hedysari</name>
    <dbReference type="NCBI Taxonomy" id="50338"/>
    <lineage>
        <taxon>Bacteria</taxon>
        <taxon>Pseudomonadati</taxon>
        <taxon>Pseudomonadota</taxon>
        <taxon>Alphaproteobacteria</taxon>
        <taxon>Hyphomicrobiales</taxon>
        <taxon>Rhizobiaceae</taxon>
        <taxon>Rhizobium/Agrobacterium group</taxon>
        <taxon>Rhizobium</taxon>
    </lineage>
</organism>
<dbReference type="AlphaFoldDB" id="A0A4R3PTH2"/>
<dbReference type="GO" id="GO:0055085">
    <property type="term" value="P:transmembrane transport"/>
    <property type="evidence" value="ECO:0007669"/>
    <property type="project" value="InterPro"/>
</dbReference>
<evidence type="ECO:0000256" key="7">
    <source>
        <dbReference type="ARBA" id="ARBA00023136"/>
    </source>
</evidence>
<dbReference type="Proteomes" id="UP000294576">
    <property type="component" value="Unassembled WGS sequence"/>
</dbReference>
<dbReference type="EMBL" id="SMBH01000029">
    <property type="protein sequence ID" value="TCU07605.1"/>
    <property type="molecule type" value="Genomic_DNA"/>
</dbReference>
<dbReference type="Pfam" id="PF00528">
    <property type="entry name" value="BPD_transp_1"/>
    <property type="match status" value="1"/>
</dbReference>
<reference evidence="10 12" key="1">
    <citation type="submission" date="2019-03" db="EMBL/GenBank/DDBJ databases">
        <title>Genomic Encyclopedia of Type Strains, Phase IV (KMG-V): Genome sequencing to study the core and pangenomes of soil and plant-associated prokaryotes.</title>
        <authorList>
            <person name="Whitman W."/>
        </authorList>
    </citation>
    <scope>NUCLEOTIDE SEQUENCE [LARGE SCALE GENOMIC DNA]</scope>
    <source>
        <strain evidence="10 12">Hc14</strain>
    </source>
</reference>
<keyword evidence="13" id="KW-1185">Reference proteome</keyword>
<comment type="similarity">
    <text evidence="2">Belongs to the binding-protein-dependent transport system permease family. CysTW subfamily.</text>
</comment>
<dbReference type="Proteomes" id="UP001060123">
    <property type="component" value="Plasmid pWSM1592_2"/>
</dbReference>
<evidence type="ECO:0000313" key="12">
    <source>
        <dbReference type="Proteomes" id="UP000294576"/>
    </source>
</evidence>
<dbReference type="PANTHER" id="PTHR43848:SF2">
    <property type="entry name" value="PUTRESCINE TRANSPORT SYSTEM PERMEASE PROTEIN POTI"/>
    <property type="match status" value="1"/>
</dbReference>
<comment type="subcellular location">
    <subcellularLocation>
        <location evidence="1 8">Cell membrane</location>
        <topology evidence="1 8">Multi-pass membrane protein</topology>
    </subcellularLocation>
</comment>
<feature type="transmembrane region" description="Helical" evidence="8">
    <location>
        <begin position="101"/>
        <end position="122"/>
    </location>
</feature>
<evidence type="ECO:0000259" key="9">
    <source>
        <dbReference type="PROSITE" id="PS50928"/>
    </source>
</evidence>
<keyword evidence="4" id="KW-1003">Cell membrane</keyword>
<dbReference type="InterPro" id="IPR035906">
    <property type="entry name" value="MetI-like_sf"/>
</dbReference>
<geneLocation type="plasmid" evidence="11 13">
    <name>pWSM1592_2</name>
</geneLocation>
<evidence type="ECO:0000256" key="2">
    <source>
        <dbReference type="ARBA" id="ARBA00007069"/>
    </source>
</evidence>
<dbReference type="InterPro" id="IPR000515">
    <property type="entry name" value="MetI-like"/>
</dbReference>
<keyword evidence="11" id="KW-0614">Plasmid</keyword>